<protein>
    <submittedName>
        <fullName evidence="2">Putative malonyl CoA-acyl carrier protein transacylase, FabD2</fullName>
    </submittedName>
</protein>
<name>X7YKL8_MYCXE</name>
<evidence type="ECO:0000313" key="2">
    <source>
        <dbReference type="EMBL" id="EUA07316.1"/>
    </source>
</evidence>
<accession>X7YKL8</accession>
<dbReference type="Pfam" id="PF23716">
    <property type="entry name" value="DUF7158"/>
    <property type="match status" value="1"/>
</dbReference>
<proteinExistence type="predicted"/>
<organism evidence="2">
    <name type="scientific">Mycobacterium xenopi 4042</name>
    <dbReference type="NCBI Taxonomy" id="1299334"/>
    <lineage>
        <taxon>Bacteria</taxon>
        <taxon>Bacillati</taxon>
        <taxon>Actinomycetota</taxon>
        <taxon>Actinomycetes</taxon>
        <taxon>Mycobacteriales</taxon>
        <taxon>Mycobacteriaceae</taxon>
        <taxon>Mycobacterium</taxon>
    </lineage>
</organism>
<feature type="region of interest" description="Disordered" evidence="1">
    <location>
        <begin position="147"/>
        <end position="166"/>
    </location>
</feature>
<evidence type="ECO:0000256" key="1">
    <source>
        <dbReference type="SAM" id="MobiDB-lite"/>
    </source>
</evidence>
<feature type="compositionally biased region" description="Low complexity" evidence="1">
    <location>
        <begin position="223"/>
        <end position="233"/>
    </location>
</feature>
<feature type="region of interest" description="Disordered" evidence="1">
    <location>
        <begin position="207"/>
        <end position="233"/>
    </location>
</feature>
<dbReference type="InterPro" id="IPR055582">
    <property type="entry name" value="DUF7158"/>
</dbReference>
<dbReference type="EMBL" id="JAOB01000093">
    <property type="protein sequence ID" value="EUA07316.1"/>
    <property type="molecule type" value="Genomic_DNA"/>
</dbReference>
<dbReference type="AlphaFoldDB" id="X7YKL8"/>
<reference evidence="2" key="1">
    <citation type="submission" date="2014-01" db="EMBL/GenBank/DDBJ databases">
        <authorList>
            <person name="Brown-Elliot B."/>
            <person name="Wallace R."/>
            <person name="Lenaerts A."/>
            <person name="Ordway D."/>
            <person name="DeGroote M.A."/>
            <person name="Parker T."/>
            <person name="Sizemore C."/>
            <person name="Tallon L.J."/>
            <person name="Sadzewicz L.K."/>
            <person name="Sengamalay N."/>
            <person name="Fraser C.M."/>
            <person name="Hine E."/>
            <person name="Shefchek K.A."/>
            <person name="Das S.P."/>
            <person name="Tettelin H."/>
        </authorList>
    </citation>
    <scope>NUCLEOTIDE SEQUENCE [LARGE SCALE GENOMIC DNA]</scope>
    <source>
        <strain evidence="2">4042</strain>
    </source>
</reference>
<gene>
    <name evidence="2" type="ORF">I553_0847</name>
</gene>
<sequence length="233" mass="24649">MPCAWRQVVEDVCTVAVDAPTGQRLVYLVDGPTDVELAAGACARLSVVVGTDAHAPLAIEAHLISPWGTWDWITPAACGAVLPAAARSASVSTSRHRRGRARRMVGPGPGWVCRPAAVLTRGESEDPMIVATVGAVAVPVEEVDARETRLRHGPLASSLPARDTSEGRQLRRWLTQLIVTERLIAAEADARGLTAADAPAEAEVLPDLTAGWRSAASPRPRWPTRGPGRCSPT</sequence>
<dbReference type="PATRIC" id="fig|1299334.3.peg.10422"/>
<comment type="caution">
    <text evidence="2">The sequence shown here is derived from an EMBL/GenBank/DDBJ whole genome shotgun (WGS) entry which is preliminary data.</text>
</comment>